<accession>A0AAW1VSX7</accession>
<dbReference type="PANTHER" id="PTHR47186:SF63">
    <property type="entry name" value="C-JID DOMAIN-CONTAINING PROTEIN"/>
    <property type="match status" value="1"/>
</dbReference>
<organism evidence="3 4">
    <name type="scientific">Rubus argutus</name>
    <name type="common">Southern blackberry</name>
    <dbReference type="NCBI Taxonomy" id="59490"/>
    <lineage>
        <taxon>Eukaryota</taxon>
        <taxon>Viridiplantae</taxon>
        <taxon>Streptophyta</taxon>
        <taxon>Embryophyta</taxon>
        <taxon>Tracheophyta</taxon>
        <taxon>Spermatophyta</taxon>
        <taxon>Magnoliopsida</taxon>
        <taxon>eudicotyledons</taxon>
        <taxon>Gunneridae</taxon>
        <taxon>Pentapetalae</taxon>
        <taxon>rosids</taxon>
        <taxon>fabids</taxon>
        <taxon>Rosales</taxon>
        <taxon>Rosaceae</taxon>
        <taxon>Rosoideae</taxon>
        <taxon>Rosoideae incertae sedis</taxon>
        <taxon>Rubus</taxon>
    </lineage>
</organism>
<feature type="domain" description="Disease resistance R13L4/SHOC-2-like LRR" evidence="2">
    <location>
        <begin position="72"/>
        <end position="182"/>
    </location>
</feature>
<dbReference type="AlphaFoldDB" id="A0AAW1VSX7"/>
<dbReference type="Pfam" id="PF23598">
    <property type="entry name" value="LRR_14"/>
    <property type="match status" value="1"/>
</dbReference>
<name>A0AAW1VSX7_RUBAR</name>
<dbReference type="EMBL" id="JBEDUW010000007">
    <property type="protein sequence ID" value="KAK9910865.1"/>
    <property type="molecule type" value="Genomic_DNA"/>
</dbReference>
<protein>
    <recommendedName>
        <fullName evidence="2">Disease resistance R13L4/SHOC-2-like LRR domain-containing protein</fullName>
    </recommendedName>
</protein>
<evidence type="ECO:0000313" key="3">
    <source>
        <dbReference type="EMBL" id="KAK9910865.1"/>
    </source>
</evidence>
<dbReference type="InterPro" id="IPR055414">
    <property type="entry name" value="LRR_R13L4/SHOC2-like"/>
</dbReference>
<keyword evidence="1" id="KW-0677">Repeat</keyword>
<dbReference type="InterPro" id="IPR032675">
    <property type="entry name" value="LRR_dom_sf"/>
</dbReference>
<dbReference type="Proteomes" id="UP001457282">
    <property type="component" value="Unassembled WGS sequence"/>
</dbReference>
<evidence type="ECO:0000259" key="2">
    <source>
        <dbReference type="Pfam" id="PF23598"/>
    </source>
</evidence>
<evidence type="ECO:0000313" key="4">
    <source>
        <dbReference type="Proteomes" id="UP001457282"/>
    </source>
</evidence>
<proteinExistence type="predicted"/>
<evidence type="ECO:0000256" key="1">
    <source>
        <dbReference type="ARBA" id="ARBA00022737"/>
    </source>
</evidence>
<keyword evidence="4" id="KW-1185">Reference proteome</keyword>
<reference evidence="3 4" key="1">
    <citation type="journal article" date="2023" name="G3 (Bethesda)">
        <title>A chromosome-length genome assembly and annotation of blackberry (Rubus argutus, cv. 'Hillquist').</title>
        <authorList>
            <person name="Bruna T."/>
            <person name="Aryal R."/>
            <person name="Dudchenko O."/>
            <person name="Sargent D.J."/>
            <person name="Mead D."/>
            <person name="Buti M."/>
            <person name="Cavallini A."/>
            <person name="Hytonen T."/>
            <person name="Andres J."/>
            <person name="Pham M."/>
            <person name="Weisz D."/>
            <person name="Mascagni F."/>
            <person name="Usai G."/>
            <person name="Natali L."/>
            <person name="Bassil N."/>
            <person name="Fernandez G.E."/>
            <person name="Lomsadze A."/>
            <person name="Armour M."/>
            <person name="Olukolu B."/>
            <person name="Poorten T."/>
            <person name="Britton C."/>
            <person name="Davik J."/>
            <person name="Ashrafi H."/>
            <person name="Aiden E.L."/>
            <person name="Borodovsky M."/>
            <person name="Worthington M."/>
        </authorList>
    </citation>
    <scope>NUCLEOTIDE SEQUENCE [LARGE SCALE GENOMIC DNA]</scope>
    <source>
        <strain evidence="3">PI 553951</strain>
    </source>
</reference>
<dbReference type="Gene3D" id="3.80.10.10">
    <property type="entry name" value="Ribonuclease Inhibitor"/>
    <property type="match status" value="2"/>
</dbReference>
<dbReference type="SUPFAM" id="SSF52058">
    <property type="entry name" value="L domain-like"/>
    <property type="match status" value="1"/>
</dbReference>
<comment type="caution">
    <text evidence="3">The sequence shown here is derived from an EMBL/GenBank/DDBJ whole genome shotgun (WGS) entry which is preliminary data.</text>
</comment>
<gene>
    <name evidence="3" type="ORF">M0R45_034804</name>
</gene>
<dbReference type="PANTHER" id="PTHR47186">
    <property type="entry name" value="LEUCINE-RICH REPEAT-CONTAINING PROTEIN 57"/>
    <property type="match status" value="1"/>
</dbReference>
<sequence>MEQLWEGTKPLQKLVHIDLSDSQYLNKTPDLTKATNLQRLNLQRCVSLVEVDPSISALKKLVYLNLQGCKELKILPSFTDMNFLEVLNLSGCSNLGKYRPVFLEGMKELKILCLGETAITELPSSINNLSRLQILRLGGCRELRNLPSIHLKSLQDLDLSGCSNLETFPEISKDMKELKELSLDETAITELPSSINHLRGLQTLSLSNQGLATKGFTSSSLVITSSTEKGQMLLQNVIDAEEIEQVDEEGYKSSNTDKIDVRRLKSDQFR</sequence>